<dbReference type="InterPro" id="IPR000192">
    <property type="entry name" value="Aminotrans_V_dom"/>
</dbReference>
<reference evidence="3 4" key="1">
    <citation type="journal article" date="2013" name="Nature">
        <title>Insights into bilaterian evolution from three spiralian genomes.</title>
        <authorList>
            <person name="Simakov O."/>
            <person name="Marletaz F."/>
            <person name="Cho S.J."/>
            <person name="Edsinger-Gonzales E."/>
            <person name="Havlak P."/>
            <person name="Hellsten U."/>
            <person name="Kuo D.H."/>
            <person name="Larsson T."/>
            <person name="Lv J."/>
            <person name="Arendt D."/>
            <person name="Savage R."/>
            <person name="Osoegawa K."/>
            <person name="de Jong P."/>
            <person name="Grimwood J."/>
            <person name="Chapman J.A."/>
            <person name="Shapiro H."/>
            <person name="Aerts A."/>
            <person name="Otillar R.P."/>
            <person name="Terry A.Y."/>
            <person name="Boore J.L."/>
            <person name="Grigoriev I.V."/>
            <person name="Lindberg D.R."/>
            <person name="Seaver E.C."/>
            <person name="Weisblat D.A."/>
            <person name="Putnam N.H."/>
            <person name="Rokhsar D.S."/>
        </authorList>
    </citation>
    <scope>NUCLEOTIDE SEQUENCE [LARGE SCALE GENOMIC DNA]</scope>
</reference>
<feature type="domain" description="Aminotransferase class V" evidence="2">
    <location>
        <begin position="64"/>
        <end position="385"/>
    </location>
</feature>
<accession>V4CHF1</accession>
<keyword evidence="4" id="KW-1185">Reference proteome</keyword>
<organism evidence="3 4">
    <name type="scientific">Lottia gigantea</name>
    <name type="common">Giant owl limpet</name>
    <dbReference type="NCBI Taxonomy" id="225164"/>
    <lineage>
        <taxon>Eukaryota</taxon>
        <taxon>Metazoa</taxon>
        <taxon>Spiralia</taxon>
        <taxon>Lophotrochozoa</taxon>
        <taxon>Mollusca</taxon>
        <taxon>Gastropoda</taxon>
        <taxon>Patellogastropoda</taxon>
        <taxon>Lottioidea</taxon>
        <taxon>Lottiidae</taxon>
        <taxon>Lottia</taxon>
    </lineage>
</organism>
<evidence type="ECO:0000256" key="1">
    <source>
        <dbReference type="ARBA" id="ARBA00022898"/>
    </source>
</evidence>
<dbReference type="GeneID" id="20245398"/>
<dbReference type="HOGENOM" id="CLU_003433_3_0_1"/>
<name>V4CHF1_LOTGI</name>
<dbReference type="CTD" id="20245398"/>
<proteinExistence type="predicted"/>
<dbReference type="InterPro" id="IPR015424">
    <property type="entry name" value="PyrdxlP-dep_Trfase"/>
</dbReference>
<protein>
    <recommendedName>
        <fullName evidence="2">Aminotransferase class V domain-containing protein</fullName>
    </recommendedName>
</protein>
<keyword evidence="1" id="KW-0663">Pyridoxal phosphate</keyword>
<dbReference type="Gene3D" id="3.90.1150.10">
    <property type="entry name" value="Aspartate Aminotransferase, domain 1"/>
    <property type="match status" value="1"/>
</dbReference>
<dbReference type="RefSeq" id="XP_009047789.1">
    <property type="nucleotide sequence ID" value="XM_009049541.1"/>
</dbReference>
<dbReference type="STRING" id="225164.V4CHF1"/>
<dbReference type="PANTHER" id="PTHR43092">
    <property type="entry name" value="L-CYSTEINE DESULFHYDRASE"/>
    <property type="match status" value="1"/>
</dbReference>
<evidence type="ECO:0000313" key="3">
    <source>
        <dbReference type="EMBL" id="ESP01545.1"/>
    </source>
</evidence>
<sequence length="397" mass="45467">MEGLEKIEFGSAIKDQEFFLREKCVHLNHGSYGAVPRRVYEYRLKLQNELEEHPELWFRRNIRQYWADSKAAICKFVNIKDTDCMVFVENATTGTNAVLKSLKFLKGDIILGTNLTYQAVKNLVQYVGETREGVESRFLKITLPIKTKDDIINLYRDYLKNNKNVKIAVIDYITSPSAILMPVKEIIEVCRQHGVLTLIDGAHSPGQIELNLDELGADFFVGNLHKWLFAPRGCAILYVAKQHTDKIHALNSSWHLYEGLNAEFIDNGTKDHTPFFCAEASLNFFKSIGGFEKVYGYNKKLIREGSEYLMKLWGTDKQDIPETMEAPFMINVQLPRLKGVEVSGESTMKLQLDLLENQDITSVFITYLGVNYCRLSCQVYNTMDDFIKLGQAVKKLM</sequence>
<dbReference type="KEGG" id="lgi:LOTGIDRAFT_200298"/>
<dbReference type="Pfam" id="PF00266">
    <property type="entry name" value="Aminotran_5"/>
    <property type="match status" value="1"/>
</dbReference>
<dbReference type="PANTHER" id="PTHR43092:SF4">
    <property type="entry name" value="AMINOTRANSFERASE CLASS V DOMAIN-CONTAINING PROTEIN"/>
    <property type="match status" value="1"/>
</dbReference>
<dbReference type="Gene3D" id="3.40.640.10">
    <property type="entry name" value="Type I PLP-dependent aspartate aminotransferase-like (Major domain)"/>
    <property type="match status" value="1"/>
</dbReference>
<dbReference type="EMBL" id="KB200484">
    <property type="protein sequence ID" value="ESP01545.1"/>
    <property type="molecule type" value="Genomic_DNA"/>
</dbReference>
<dbReference type="InterPro" id="IPR015421">
    <property type="entry name" value="PyrdxlP-dep_Trfase_major"/>
</dbReference>
<dbReference type="OrthoDB" id="5978656at2759"/>
<feature type="non-terminal residue" evidence="3">
    <location>
        <position position="397"/>
    </location>
</feature>
<dbReference type="SUPFAM" id="SSF53383">
    <property type="entry name" value="PLP-dependent transferases"/>
    <property type="match status" value="1"/>
</dbReference>
<dbReference type="AlphaFoldDB" id="V4CHF1"/>
<gene>
    <name evidence="3" type="ORF">LOTGIDRAFT_200298</name>
</gene>
<dbReference type="Proteomes" id="UP000030746">
    <property type="component" value="Unassembled WGS sequence"/>
</dbReference>
<dbReference type="OMA" id="TGNCHKW"/>
<dbReference type="InterPro" id="IPR015422">
    <property type="entry name" value="PyrdxlP-dep_Trfase_small"/>
</dbReference>
<evidence type="ECO:0000313" key="4">
    <source>
        <dbReference type="Proteomes" id="UP000030746"/>
    </source>
</evidence>
<evidence type="ECO:0000259" key="2">
    <source>
        <dbReference type="Pfam" id="PF00266"/>
    </source>
</evidence>